<dbReference type="Pfam" id="PF13648">
    <property type="entry name" value="Lipocalin_4"/>
    <property type="match status" value="1"/>
</dbReference>
<dbReference type="RefSeq" id="WP_028872289.1">
    <property type="nucleotide sequence ID" value="NZ_VOSB01000039.1"/>
</dbReference>
<evidence type="ECO:0000313" key="3">
    <source>
        <dbReference type="Proteomes" id="UP000321938"/>
    </source>
</evidence>
<proteinExistence type="predicted"/>
<dbReference type="InterPro" id="IPR024311">
    <property type="entry name" value="Lipocalin-like"/>
</dbReference>
<reference evidence="2 3" key="1">
    <citation type="submission" date="2019-08" db="EMBL/GenBank/DDBJ databases">
        <title>Genome of Psychroserpens burtonensis ACAM 167.</title>
        <authorList>
            <person name="Bowman J.P."/>
        </authorList>
    </citation>
    <scope>NUCLEOTIDE SEQUENCE [LARGE SCALE GENOMIC DNA]</scope>
    <source>
        <strain evidence="2 3">ACAM 167</strain>
    </source>
</reference>
<protein>
    <recommendedName>
        <fullName evidence="1">Lipocalin-like domain-containing protein</fullName>
    </recommendedName>
</protein>
<name>A0A5C7BBL9_9FLAO</name>
<dbReference type="Proteomes" id="UP000321938">
    <property type="component" value="Unassembled WGS sequence"/>
</dbReference>
<sequence>MKIYIWTLIITNFLILSIVDKTPIQQSETNMLFNTWFLDTYKIESMEFPPNKREKGDYILFKEDMTYTSTSEGKEEEGTFILNTSGGYVLMIDEKGDKIKAYIISISKNSLVLKYDIDEISDVEVHYNNLIK</sequence>
<evidence type="ECO:0000259" key="1">
    <source>
        <dbReference type="Pfam" id="PF13648"/>
    </source>
</evidence>
<evidence type="ECO:0000313" key="2">
    <source>
        <dbReference type="EMBL" id="TXE15333.1"/>
    </source>
</evidence>
<dbReference type="OrthoDB" id="1191173at2"/>
<gene>
    <name evidence="2" type="ORF">ES692_17175</name>
</gene>
<dbReference type="STRING" id="1123037.GCA_000425305_02516"/>
<feature type="domain" description="Lipocalin-like" evidence="1">
    <location>
        <begin position="35"/>
        <end position="113"/>
    </location>
</feature>
<comment type="caution">
    <text evidence="2">The sequence shown here is derived from an EMBL/GenBank/DDBJ whole genome shotgun (WGS) entry which is preliminary data.</text>
</comment>
<dbReference type="EMBL" id="VOSB01000039">
    <property type="protein sequence ID" value="TXE15333.1"/>
    <property type="molecule type" value="Genomic_DNA"/>
</dbReference>
<accession>A0A5C7BBL9</accession>
<dbReference type="AlphaFoldDB" id="A0A5C7BBL9"/>
<keyword evidence="3" id="KW-1185">Reference proteome</keyword>
<organism evidence="2 3">
    <name type="scientific">Psychroserpens burtonensis</name>
    <dbReference type="NCBI Taxonomy" id="49278"/>
    <lineage>
        <taxon>Bacteria</taxon>
        <taxon>Pseudomonadati</taxon>
        <taxon>Bacteroidota</taxon>
        <taxon>Flavobacteriia</taxon>
        <taxon>Flavobacteriales</taxon>
        <taxon>Flavobacteriaceae</taxon>
        <taxon>Psychroserpens</taxon>
    </lineage>
</organism>